<dbReference type="PANTHER" id="PTHR13767:SF2">
    <property type="entry name" value="PSEUDOURIDYLATE SYNTHASE TRUB1"/>
    <property type="match status" value="1"/>
</dbReference>
<dbReference type="Gene3D" id="3.30.2350.10">
    <property type="entry name" value="Pseudouridine synthase"/>
    <property type="match status" value="1"/>
</dbReference>
<dbReference type="InterPro" id="IPR036974">
    <property type="entry name" value="PUA_sf"/>
</dbReference>
<dbReference type="InterPro" id="IPR014780">
    <property type="entry name" value="tRNA_psdUridine_synth_TruB"/>
</dbReference>
<keyword evidence="3 5" id="KW-0819">tRNA processing</keyword>
<comment type="catalytic activity">
    <reaction evidence="1 5">
        <text>uridine(55) in tRNA = pseudouridine(55) in tRNA</text>
        <dbReference type="Rhea" id="RHEA:42532"/>
        <dbReference type="Rhea" id="RHEA-COMP:10101"/>
        <dbReference type="Rhea" id="RHEA-COMP:10102"/>
        <dbReference type="ChEBI" id="CHEBI:65314"/>
        <dbReference type="ChEBI" id="CHEBI:65315"/>
        <dbReference type="EC" id="5.4.99.25"/>
    </reaction>
</comment>
<protein>
    <recommendedName>
        <fullName evidence="5">tRNA pseudouridine synthase B</fullName>
        <ecNumber evidence="5">5.4.99.25</ecNumber>
    </recommendedName>
    <alternativeName>
        <fullName evidence="5">tRNA pseudouridine(55) synthase</fullName>
        <shortName evidence="5">Psi55 synthase</shortName>
    </alternativeName>
    <alternativeName>
        <fullName evidence="5">tRNA pseudouridylate synthase</fullName>
    </alternativeName>
    <alternativeName>
        <fullName evidence="5">tRNA-uridine isomerase</fullName>
    </alternativeName>
</protein>
<dbReference type="EC" id="5.4.99.25" evidence="5"/>
<sequence>MNGIINVLKPPGMTSQDVVSYVKRTLKEKKVGHTGTLDPNACGVLPICLGKATKIVDYIMNDKKTYICELTLGNETDTCDKYGKKLFEYDMNCEIIDYNTFKSVVESFKGRIKQVPPIFSAVKINGKRAYDLARQGIVPEIKEREVIIYEINILKYTPPTAIIKICCSKGTYIRSLCRDIGRKLGCRAYMSFLIRTATGKFSLENSILLTEITPDDISKKMFRADYALDMKSIFVDKKFYTKLMNGNNISISNSLEFLNNEMVKVYIENDLFIAIGKINNNNLFIEKLLV</sequence>
<gene>
    <name evidence="5" type="primary">truB</name>
    <name evidence="8" type="ORF">SAMN05443428_107148</name>
</gene>
<evidence type="ECO:0000313" key="8">
    <source>
        <dbReference type="EMBL" id="SKA86829.1"/>
    </source>
</evidence>
<dbReference type="InterPro" id="IPR020103">
    <property type="entry name" value="PsdUridine_synth_cat_dom_sf"/>
</dbReference>
<dbReference type="GO" id="GO:1990481">
    <property type="term" value="P:mRNA pseudouridine synthesis"/>
    <property type="evidence" value="ECO:0007669"/>
    <property type="project" value="TreeGrafter"/>
</dbReference>
<dbReference type="RefSeq" id="WP_078696287.1">
    <property type="nucleotide sequence ID" value="NZ_FUYH01000007.1"/>
</dbReference>
<feature type="domain" description="tRNA pseudouridylate synthase B C-terminal" evidence="7">
    <location>
        <begin position="174"/>
        <end position="212"/>
    </location>
</feature>
<dbReference type="AlphaFoldDB" id="A0A1T4XBL2"/>
<dbReference type="PANTHER" id="PTHR13767">
    <property type="entry name" value="TRNA-PSEUDOURIDINE SYNTHASE"/>
    <property type="match status" value="1"/>
</dbReference>
<comment type="similarity">
    <text evidence="2 5">Belongs to the pseudouridine synthase TruB family. Type 1 subfamily.</text>
</comment>
<evidence type="ECO:0000256" key="4">
    <source>
        <dbReference type="ARBA" id="ARBA00023235"/>
    </source>
</evidence>
<dbReference type="EMBL" id="FUYH01000007">
    <property type="protein sequence ID" value="SKA86829.1"/>
    <property type="molecule type" value="Genomic_DNA"/>
</dbReference>
<dbReference type="OrthoDB" id="9802309at2"/>
<organism evidence="8 9">
    <name type="scientific">Caloramator quimbayensis</name>
    <dbReference type="NCBI Taxonomy" id="1147123"/>
    <lineage>
        <taxon>Bacteria</taxon>
        <taxon>Bacillati</taxon>
        <taxon>Bacillota</taxon>
        <taxon>Clostridia</taxon>
        <taxon>Eubacteriales</taxon>
        <taxon>Clostridiaceae</taxon>
        <taxon>Caloramator</taxon>
    </lineage>
</organism>
<dbReference type="STRING" id="1147123.SAMN05443428_107148"/>
<dbReference type="GO" id="GO:0031119">
    <property type="term" value="P:tRNA pseudouridine synthesis"/>
    <property type="evidence" value="ECO:0007669"/>
    <property type="project" value="UniProtKB-UniRule"/>
</dbReference>
<name>A0A1T4XBL2_9CLOT</name>
<comment type="function">
    <text evidence="5">Responsible for synthesis of pseudouridine from uracil-55 in the psi GC loop of transfer RNAs.</text>
</comment>
<accession>A0A1T4XBL2</accession>
<dbReference type="Pfam" id="PF16198">
    <property type="entry name" value="TruB_C_2"/>
    <property type="match status" value="1"/>
</dbReference>
<evidence type="ECO:0000259" key="7">
    <source>
        <dbReference type="Pfam" id="PF16198"/>
    </source>
</evidence>
<evidence type="ECO:0000256" key="5">
    <source>
        <dbReference type="HAMAP-Rule" id="MF_01080"/>
    </source>
</evidence>
<reference evidence="9" key="1">
    <citation type="submission" date="2017-02" db="EMBL/GenBank/DDBJ databases">
        <authorList>
            <person name="Varghese N."/>
            <person name="Submissions S."/>
        </authorList>
    </citation>
    <scope>NUCLEOTIDE SEQUENCE [LARGE SCALE GENOMIC DNA]</scope>
    <source>
        <strain evidence="9">USBA 833</strain>
    </source>
</reference>
<evidence type="ECO:0000256" key="1">
    <source>
        <dbReference type="ARBA" id="ARBA00000385"/>
    </source>
</evidence>
<dbReference type="InterPro" id="IPR032819">
    <property type="entry name" value="TruB_C"/>
</dbReference>
<feature type="domain" description="Pseudouridine synthase II N-terminal" evidence="6">
    <location>
        <begin position="23"/>
        <end position="173"/>
    </location>
</feature>
<evidence type="ECO:0000259" key="6">
    <source>
        <dbReference type="Pfam" id="PF01509"/>
    </source>
</evidence>
<dbReference type="Pfam" id="PF01509">
    <property type="entry name" value="TruB_N"/>
    <property type="match status" value="1"/>
</dbReference>
<dbReference type="SUPFAM" id="SSF55120">
    <property type="entry name" value="Pseudouridine synthase"/>
    <property type="match status" value="1"/>
</dbReference>
<feature type="active site" description="Nucleophile" evidence="5">
    <location>
        <position position="38"/>
    </location>
</feature>
<evidence type="ECO:0000256" key="3">
    <source>
        <dbReference type="ARBA" id="ARBA00022694"/>
    </source>
</evidence>
<dbReference type="Gene3D" id="2.30.130.10">
    <property type="entry name" value="PUA domain"/>
    <property type="match status" value="1"/>
</dbReference>
<dbReference type="Proteomes" id="UP000190105">
    <property type="component" value="Unassembled WGS sequence"/>
</dbReference>
<dbReference type="GO" id="GO:0160148">
    <property type="term" value="F:tRNA pseudouridine(55) synthase activity"/>
    <property type="evidence" value="ECO:0007669"/>
    <property type="project" value="UniProtKB-EC"/>
</dbReference>
<keyword evidence="9" id="KW-1185">Reference proteome</keyword>
<dbReference type="HAMAP" id="MF_01080">
    <property type="entry name" value="TruB_bact"/>
    <property type="match status" value="1"/>
</dbReference>
<evidence type="ECO:0000313" key="9">
    <source>
        <dbReference type="Proteomes" id="UP000190105"/>
    </source>
</evidence>
<dbReference type="CDD" id="cd02573">
    <property type="entry name" value="PseudoU_synth_EcTruB"/>
    <property type="match status" value="1"/>
</dbReference>
<keyword evidence="4 5" id="KW-0413">Isomerase</keyword>
<evidence type="ECO:0000256" key="2">
    <source>
        <dbReference type="ARBA" id="ARBA00005642"/>
    </source>
</evidence>
<dbReference type="NCBIfam" id="TIGR00431">
    <property type="entry name" value="TruB"/>
    <property type="match status" value="1"/>
</dbReference>
<dbReference type="GO" id="GO:0003723">
    <property type="term" value="F:RNA binding"/>
    <property type="evidence" value="ECO:0007669"/>
    <property type="project" value="InterPro"/>
</dbReference>
<proteinExistence type="inferred from homology"/>
<dbReference type="InterPro" id="IPR002501">
    <property type="entry name" value="PsdUridine_synth_N"/>
</dbReference>